<feature type="transmembrane region" description="Helical" evidence="6">
    <location>
        <begin position="65"/>
        <end position="88"/>
    </location>
</feature>
<dbReference type="Proteomes" id="UP000431901">
    <property type="component" value="Unassembled WGS sequence"/>
</dbReference>
<proteinExistence type="predicted"/>
<gene>
    <name evidence="8" type="ORF">GQ466_16520</name>
</gene>
<dbReference type="RefSeq" id="WP_161103705.1">
    <property type="nucleotide sequence ID" value="NZ_JBHLYI010000006.1"/>
</dbReference>
<dbReference type="InterPro" id="IPR051539">
    <property type="entry name" value="T4SS-coupling_protein"/>
</dbReference>
<dbReference type="PANTHER" id="PTHR37937">
    <property type="entry name" value="CONJUGATIVE TRANSFER: DNA TRANSPORT"/>
    <property type="match status" value="1"/>
</dbReference>
<evidence type="ECO:0000256" key="6">
    <source>
        <dbReference type="SAM" id="Phobius"/>
    </source>
</evidence>
<organism evidence="8 9">
    <name type="scientific">Actinomadura rayongensis</name>
    <dbReference type="NCBI Taxonomy" id="1429076"/>
    <lineage>
        <taxon>Bacteria</taxon>
        <taxon>Bacillati</taxon>
        <taxon>Actinomycetota</taxon>
        <taxon>Actinomycetes</taxon>
        <taxon>Streptosporangiales</taxon>
        <taxon>Thermomonosporaceae</taxon>
        <taxon>Actinomadura</taxon>
    </lineage>
</organism>
<dbReference type="Pfam" id="PF12696">
    <property type="entry name" value="TraG-D_C"/>
    <property type="match status" value="1"/>
</dbReference>
<dbReference type="InterPro" id="IPR032689">
    <property type="entry name" value="TraG-D_C"/>
</dbReference>
<evidence type="ECO:0000313" key="9">
    <source>
        <dbReference type="Proteomes" id="UP000431901"/>
    </source>
</evidence>
<sequence>MSAPRRRSGPPDLAPYLAFAAVGLLTFASLVVWIACAAAQAIGHKARPPANFAGYFVEIITGQRAWPGPIATQVLVVEILAVVAVAVLSRNAVFGLRKGRTRVDVAARHLAKKKDLVHLSTKGASATAARLGAKTSAPGVLVGEVIGTGKPLWGPWEDLHVDIWGTRAGKTTSRAIPAIIPAPGAVLVTSNKRDIVDATRLPREKAGPVWVFDPQDVANEDPDWWWNPLSYVVDVDHAARLATVFSAYSRDPQAKSDAYFDTEGELLLAFLLLAAAEGGLPITQVYRWLSDPTDDQAVGILRAAGHELPAEHVQGVVNYPDKQRGGVFATARKSVGCLINPAVTRWVTPGAGREFSPEKFVRSSGTLYSLSREGQGTAGPLVTALTIAVIEAAEAKATASPGGRLAVPLVGVLDEAANVCRWKSLPDLYSHYGSRGIVLLTILQSWAQGVEVWGEHGMAKLWSSANIRVYGGGAADPRFLSDLTQLIGDYEPISYSTTVQTGRGHHSHSVSSSTRPEKILDVADLFSLPRGRAIVLPSGAPPVLIKTLPWQSSPYAPTVRESLAKYAPEGNE</sequence>
<evidence type="ECO:0000256" key="5">
    <source>
        <dbReference type="ARBA" id="ARBA00023136"/>
    </source>
</evidence>
<evidence type="ECO:0000259" key="7">
    <source>
        <dbReference type="Pfam" id="PF12696"/>
    </source>
</evidence>
<keyword evidence="2" id="KW-1003">Cell membrane</keyword>
<protein>
    <submittedName>
        <fullName evidence="8">TraM recognition domain-containing protein</fullName>
    </submittedName>
</protein>
<name>A0A6I4WBJ6_9ACTN</name>
<keyword evidence="3 6" id="KW-0812">Transmembrane</keyword>
<evidence type="ECO:0000256" key="3">
    <source>
        <dbReference type="ARBA" id="ARBA00022692"/>
    </source>
</evidence>
<keyword evidence="5 6" id="KW-0472">Membrane</keyword>
<evidence type="ECO:0000256" key="2">
    <source>
        <dbReference type="ARBA" id="ARBA00022475"/>
    </source>
</evidence>
<dbReference type="Gene3D" id="3.40.50.300">
    <property type="entry name" value="P-loop containing nucleotide triphosphate hydrolases"/>
    <property type="match status" value="1"/>
</dbReference>
<dbReference type="PANTHER" id="PTHR37937:SF1">
    <property type="entry name" value="CONJUGATIVE TRANSFER: DNA TRANSPORT"/>
    <property type="match status" value="1"/>
</dbReference>
<keyword evidence="9" id="KW-1185">Reference proteome</keyword>
<keyword evidence="4 6" id="KW-1133">Transmembrane helix</keyword>
<dbReference type="GO" id="GO:0005886">
    <property type="term" value="C:plasma membrane"/>
    <property type="evidence" value="ECO:0007669"/>
    <property type="project" value="UniProtKB-SubCell"/>
</dbReference>
<reference evidence="8 9" key="1">
    <citation type="submission" date="2019-12" db="EMBL/GenBank/DDBJ databases">
        <title>Nocardia macrotermitis sp. nov. and Nocardia aurantia sp. nov., isolated from the gut of the fungus growing-termite Macrotermes natalensis.</title>
        <authorList>
            <person name="Christine B."/>
            <person name="Rene B."/>
        </authorList>
    </citation>
    <scope>NUCLEOTIDE SEQUENCE [LARGE SCALE GENOMIC DNA]</scope>
    <source>
        <strain evidence="8 9">DSM 102126</strain>
    </source>
</reference>
<evidence type="ECO:0000313" key="8">
    <source>
        <dbReference type="EMBL" id="MXQ65635.1"/>
    </source>
</evidence>
<comment type="subcellular location">
    <subcellularLocation>
        <location evidence="1">Cell membrane</location>
        <topology evidence="1">Multi-pass membrane protein</topology>
    </subcellularLocation>
</comment>
<feature type="domain" description="TraD/TraG TraM recognition site" evidence="7">
    <location>
        <begin position="408"/>
        <end position="530"/>
    </location>
</feature>
<accession>A0A6I4WBJ6</accession>
<dbReference type="OrthoDB" id="226701at2"/>
<evidence type="ECO:0000256" key="4">
    <source>
        <dbReference type="ARBA" id="ARBA00022989"/>
    </source>
</evidence>
<dbReference type="SUPFAM" id="SSF52540">
    <property type="entry name" value="P-loop containing nucleoside triphosphate hydrolases"/>
    <property type="match status" value="1"/>
</dbReference>
<dbReference type="CDD" id="cd01127">
    <property type="entry name" value="TrwB_TraG_TraD_VirD4"/>
    <property type="match status" value="1"/>
</dbReference>
<comment type="caution">
    <text evidence="8">The sequence shown here is derived from an EMBL/GenBank/DDBJ whole genome shotgun (WGS) entry which is preliminary data.</text>
</comment>
<dbReference type="EMBL" id="WUTW01000002">
    <property type="protein sequence ID" value="MXQ65635.1"/>
    <property type="molecule type" value="Genomic_DNA"/>
</dbReference>
<dbReference type="AlphaFoldDB" id="A0A6I4WBJ6"/>
<dbReference type="InterPro" id="IPR027417">
    <property type="entry name" value="P-loop_NTPase"/>
</dbReference>
<evidence type="ECO:0000256" key="1">
    <source>
        <dbReference type="ARBA" id="ARBA00004651"/>
    </source>
</evidence>